<dbReference type="InterPro" id="IPR053861">
    <property type="entry name" value="Phage_Mu_Gp45_N"/>
</dbReference>
<proteinExistence type="predicted"/>
<feature type="domain" description="Bacteriophage Mu Gp45 N-terminal" evidence="1">
    <location>
        <begin position="15"/>
        <end position="82"/>
    </location>
</feature>
<evidence type="ECO:0000313" key="3">
    <source>
        <dbReference type="Proteomes" id="UP000510822"/>
    </source>
</evidence>
<protein>
    <submittedName>
        <fullName evidence="2">Phage baseplate assembly protein V</fullName>
    </submittedName>
</protein>
<evidence type="ECO:0000313" key="2">
    <source>
        <dbReference type="EMBL" id="QLI80785.1"/>
    </source>
</evidence>
<evidence type="ECO:0000259" key="1">
    <source>
        <dbReference type="Pfam" id="PF06890"/>
    </source>
</evidence>
<reference evidence="2 3" key="1">
    <citation type="journal article" date="2016" name="Int. J. Syst. Evol. Microbiol.">
        <title>Chitinibacter fontanus sp. nov., isolated from a spring.</title>
        <authorList>
            <person name="Sheu S.Y."/>
            <person name="Li Y.S."/>
            <person name="Young C.C."/>
            <person name="Chen W.M."/>
        </authorList>
    </citation>
    <scope>NUCLEOTIDE SEQUENCE [LARGE SCALE GENOMIC DNA]</scope>
    <source>
        <strain evidence="2 3">STM-7</strain>
    </source>
</reference>
<dbReference type="PIRSF" id="PIRSF012337">
    <property type="entry name" value="gp45"/>
    <property type="match status" value="1"/>
</dbReference>
<dbReference type="Proteomes" id="UP000510822">
    <property type="component" value="Chromosome"/>
</dbReference>
<sequence length="175" mass="18472">MLAPLSRQISGMVTRGVVALANSALKMQSLQLELLADEPKDNIEHFESYGLTANPLAGAESLAIFLGGDRRHGVVIACADRRYRLKGLAPGEVAIYDDQGQSIVLKRGKIMEINTDQLVINAATKVQINSPKVQTTGDVVAGGDVADQGGAKTMKGMRTTYNGHNHGGSGPSQGM</sequence>
<dbReference type="EMBL" id="CP058952">
    <property type="protein sequence ID" value="QLI80785.1"/>
    <property type="molecule type" value="Genomic_DNA"/>
</dbReference>
<keyword evidence="3" id="KW-1185">Reference proteome</keyword>
<dbReference type="RefSeq" id="WP_180307919.1">
    <property type="nucleotide sequence ID" value="NZ_CP058952.1"/>
</dbReference>
<organism evidence="2 3">
    <name type="scientific">Chitinibacter fontanus</name>
    <dbReference type="NCBI Taxonomy" id="1737446"/>
    <lineage>
        <taxon>Bacteria</taxon>
        <taxon>Pseudomonadati</taxon>
        <taxon>Pseudomonadota</taxon>
        <taxon>Betaproteobacteria</taxon>
        <taxon>Neisseriales</taxon>
        <taxon>Chitinibacteraceae</taxon>
        <taxon>Chitinibacter</taxon>
    </lineage>
</organism>
<dbReference type="InterPro" id="IPR013046">
    <property type="entry name" value="GpV/Gp45"/>
</dbReference>
<dbReference type="KEGG" id="cfon:HZU75_04160"/>
<dbReference type="InterPro" id="IPR014462">
    <property type="entry name" value="Phage_Mu_Gp45"/>
</dbReference>
<dbReference type="AlphaFoldDB" id="A0A7D5Z9C6"/>
<gene>
    <name evidence="2" type="ORF">HZU75_04160</name>
</gene>
<accession>A0A7D5Z9C6</accession>
<dbReference type="Pfam" id="PF06890">
    <property type="entry name" value="Phage_Mu_Gp45"/>
    <property type="match status" value="1"/>
</dbReference>
<name>A0A7D5Z9C6_9NEIS</name>
<dbReference type="NCBIfam" id="TIGR01644">
    <property type="entry name" value="phage_P2_V"/>
    <property type="match status" value="1"/>
</dbReference>